<evidence type="ECO:0000259" key="2">
    <source>
        <dbReference type="Pfam" id="PF01494"/>
    </source>
</evidence>
<protein>
    <submittedName>
        <fullName evidence="3">2-polyprenyl-6-methoxyphenol hydroxylase-like FAD-dependent oxidoreductase</fullName>
    </submittedName>
</protein>
<dbReference type="Proteomes" id="UP000568380">
    <property type="component" value="Unassembled WGS sequence"/>
</dbReference>
<dbReference type="Gene3D" id="3.50.50.60">
    <property type="entry name" value="FAD/NAD(P)-binding domain"/>
    <property type="match status" value="1"/>
</dbReference>
<accession>A0A7W8A8W4</accession>
<dbReference type="AlphaFoldDB" id="A0A7W8A8W4"/>
<keyword evidence="4" id="KW-1185">Reference proteome</keyword>
<gene>
    <name evidence="3" type="ORF">HNR40_007215</name>
</gene>
<dbReference type="PANTHER" id="PTHR46865">
    <property type="entry name" value="OXIDOREDUCTASE-RELATED"/>
    <property type="match status" value="1"/>
</dbReference>
<evidence type="ECO:0000256" key="1">
    <source>
        <dbReference type="SAM" id="MobiDB-lite"/>
    </source>
</evidence>
<reference evidence="3 4" key="1">
    <citation type="submission" date="2020-08" db="EMBL/GenBank/DDBJ databases">
        <title>Genomic Encyclopedia of Type Strains, Phase IV (KMG-IV): sequencing the most valuable type-strain genomes for metagenomic binning, comparative biology and taxonomic classification.</title>
        <authorList>
            <person name="Goeker M."/>
        </authorList>
    </citation>
    <scope>NUCLEOTIDE SEQUENCE [LARGE SCALE GENOMIC DNA]</scope>
    <source>
        <strain evidence="3 4">DSM 45385</strain>
    </source>
</reference>
<dbReference type="Pfam" id="PF01494">
    <property type="entry name" value="FAD_binding_3"/>
    <property type="match status" value="1"/>
</dbReference>
<sequence>MSGIRVLVAGAGIAGPALAHWLRRRGAEVTVVERAPALRPGGQAVDARGVAKEVIRRMRLDSAVRAACTDTAGAYIVDTDGNVLETHRADDHDGDGFIADIEILRGDLSRVLYDDTRDGVEYVFGDRIAELSQDADGVDVVFAGGDRRRFDLVIGADGLHSQLRAMVFEPREHLIRHLGLVLAFYSVPNEFGVDRWMIDYQEAGRSAGLRPIPDATRAMAMFSFPAADFDVDYRDVAAQKRLLCERMDGFGWLTPRILAHVDDTPDFYLDQVAQVVMDRWSSGRVALLGDAACSASPMSGAGTGLALVGAYLLAGELAAAGWDPEAGFAGYEARMRPYVEANQEIGRLHVHSLGVPGPDAEPSPDFAGEWFTELVERALNGVELPDYAGVPDSGESAGQPMISSANP</sequence>
<dbReference type="InterPro" id="IPR036188">
    <property type="entry name" value="FAD/NAD-bd_sf"/>
</dbReference>
<dbReference type="InterPro" id="IPR051704">
    <property type="entry name" value="FAD_aromatic-hydroxylase"/>
</dbReference>
<feature type="domain" description="FAD-binding" evidence="2">
    <location>
        <begin position="5"/>
        <end position="341"/>
    </location>
</feature>
<dbReference type="RefSeq" id="WP_184969306.1">
    <property type="nucleotide sequence ID" value="NZ_JACHIN010000011.1"/>
</dbReference>
<evidence type="ECO:0000313" key="3">
    <source>
        <dbReference type="EMBL" id="MBB5081720.1"/>
    </source>
</evidence>
<dbReference type="Gene3D" id="3.30.9.10">
    <property type="entry name" value="D-Amino Acid Oxidase, subunit A, domain 2"/>
    <property type="match status" value="1"/>
</dbReference>
<name>A0A7W8A8W4_9ACTN</name>
<evidence type="ECO:0000313" key="4">
    <source>
        <dbReference type="Proteomes" id="UP000568380"/>
    </source>
</evidence>
<dbReference type="GO" id="GO:0071949">
    <property type="term" value="F:FAD binding"/>
    <property type="evidence" value="ECO:0007669"/>
    <property type="project" value="InterPro"/>
</dbReference>
<comment type="caution">
    <text evidence="3">The sequence shown here is derived from an EMBL/GenBank/DDBJ whole genome shotgun (WGS) entry which is preliminary data.</text>
</comment>
<organism evidence="3 4">
    <name type="scientific">Nonomuraea endophytica</name>
    <dbReference type="NCBI Taxonomy" id="714136"/>
    <lineage>
        <taxon>Bacteria</taxon>
        <taxon>Bacillati</taxon>
        <taxon>Actinomycetota</taxon>
        <taxon>Actinomycetes</taxon>
        <taxon>Streptosporangiales</taxon>
        <taxon>Streptosporangiaceae</taxon>
        <taxon>Nonomuraea</taxon>
    </lineage>
</organism>
<dbReference type="SUPFAM" id="SSF51905">
    <property type="entry name" value="FAD/NAD(P)-binding domain"/>
    <property type="match status" value="1"/>
</dbReference>
<feature type="region of interest" description="Disordered" evidence="1">
    <location>
        <begin position="386"/>
        <end position="407"/>
    </location>
</feature>
<proteinExistence type="predicted"/>
<dbReference type="PRINTS" id="PR00420">
    <property type="entry name" value="RNGMNOXGNASE"/>
</dbReference>
<dbReference type="EMBL" id="JACHIN010000011">
    <property type="protein sequence ID" value="MBB5081720.1"/>
    <property type="molecule type" value="Genomic_DNA"/>
</dbReference>
<dbReference type="InterPro" id="IPR002938">
    <property type="entry name" value="FAD-bd"/>
</dbReference>
<dbReference type="PANTHER" id="PTHR46865:SF2">
    <property type="entry name" value="MONOOXYGENASE"/>
    <property type="match status" value="1"/>
</dbReference>